<gene>
    <name evidence="3" type="ORF">FE784_06385</name>
</gene>
<feature type="coiled-coil region" evidence="1">
    <location>
        <begin position="199"/>
        <end position="237"/>
    </location>
</feature>
<evidence type="ECO:0000256" key="1">
    <source>
        <dbReference type="SAM" id="Coils"/>
    </source>
</evidence>
<dbReference type="OrthoDB" id="2664142at2"/>
<dbReference type="Proteomes" id="UP000307943">
    <property type="component" value="Unassembled WGS sequence"/>
</dbReference>
<evidence type="ECO:0000256" key="2">
    <source>
        <dbReference type="SAM" id="SignalP"/>
    </source>
</evidence>
<dbReference type="PROSITE" id="PS51257">
    <property type="entry name" value="PROKAR_LIPOPROTEIN"/>
    <property type="match status" value="1"/>
</dbReference>
<keyword evidence="4" id="KW-1185">Reference proteome</keyword>
<proteinExistence type="predicted"/>
<sequence length="293" mass="32556">MPNKRNRGRFRRFAFAATALGAFAVLAAACSLAGMQTEPNEMLKQTISGLSGTDDFLFEGTTSVSVGGLPLQEGITFQGVVTGHNRLSMTFDRSGGGGAAMLGTDRERTEAPIVFSRKENEWVLAEADSEESANMLLPWSPLYKLEQLNTMDKQVAGVRDDAENRLTVLTVTPAATETTEAVRKQLSRQAGVLDTDKKLADLRAKHGLSEREAARMKDELDQNVQKTKRLLEEANGSLQASSVYRIWVDRVNRLPQKMQVETEMTYNADGRTKRETTRIDYRFTGYRHRTNGT</sequence>
<keyword evidence="2" id="KW-0732">Signal</keyword>
<dbReference type="RefSeq" id="WP_139601304.1">
    <property type="nucleotide sequence ID" value="NZ_VDCQ01000006.1"/>
</dbReference>
<reference evidence="3 4" key="1">
    <citation type="submission" date="2019-05" db="EMBL/GenBank/DDBJ databases">
        <title>We sequenced the genome of Paenibacillus hemerocallicola KCTC 33185 for further insight into its adaptation and study the phylogeny of Paenibacillus.</title>
        <authorList>
            <person name="Narsing Rao M.P."/>
        </authorList>
    </citation>
    <scope>NUCLEOTIDE SEQUENCE [LARGE SCALE GENOMIC DNA]</scope>
    <source>
        <strain evidence="3 4">KCTC 33185</strain>
    </source>
</reference>
<comment type="caution">
    <text evidence="3">The sequence shown here is derived from an EMBL/GenBank/DDBJ whole genome shotgun (WGS) entry which is preliminary data.</text>
</comment>
<dbReference type="EMBL" id="VDCQ01000006">
    <property type="protein sequence ID" value="TNJ67169.1"/>
    <property type="molecule type" value="Genomic_DNA"/>
</dbReference>
<accession>A0A5C4TFH2</accession>
<evidence type="ECO:0000313" key="3">
    <source>
        <dbReference type="EMBL" id="TNJ67169.1"/>
    </source>
</evidence>
<protein>
    <recommendedName>
        <fullName evidence="5">Lipoprotein</fullName>
    </recommendedName>
</protein>
<feature type="signal peptide" evidence="2">
    <location>
        <begin position="1"/>
        <end position="27"/>
    </location>
</feature>
<keyword evidence="1" id="KW-0175">Coiled coil</keyword>
<organism evidence="3 4">
    <name type="scientific">Paenibacillus hemerocallicola</name>
    <dbReference type="NCBI Taxonomy" id="1172614"/>
    <lineage>
        <taxon>Bacteria</taxon>
        <taxon>Bacillati</taxon>
        <taxon>Bacillota</taxon>
        <taxon>Bacilli</taxon>
        <taxon>Bacillales</taxon>
        <taxon>Paenibacillaceae</taxon>
        <taxon>Paenibacillus</taxon>
    </lineage>
</organism>
<evidence type="ECO:0008006" key="5">
    <source>
        <dbReference type="Google" id="ProtNLM"/>
    </source>
</evidence>
<evidence type="ECO:0000313" key="4">
    <source>
        <dbReference type="Proteomes" id="UP000307943"/>
    </source>
</evidence>
<dbReference type="AlphaFoldDB" id="A0A5C4TFH2"/>
<feature type="chain" id="PRO_5038689920" description="Lipoprotein" evidence="2">
    <location>
        <begin position="28"/>
        <end position="293"/>
    </location>
</feature>
<name>A0A5C4TFH2_9BACL</name>